<comment type="similarity">
    <text evidence="4">Belongs to the ubiquitin-conjugating enzyme family.</text>
</comment>
<comment type="caution">
    <text evidence="7">The sequence shown here is derived from an EMBL/GenBank/DDBJ whole genome shotgun (WGS) entry which is preliminary data.</text>
</comment>
<dbReference type="GO" id="GO:0005524">
    <property type="term" value="F:ATP binding"/>
    <property type="evidence" value="ECO:0007669"/>
    <property type="project" value="UniProtKB-UniRule"/>
</dbReference>
<gene>
    <name evidence="7" type="primary">Mo02270</name>
    <name evidence="7" type="ORF">E5Q_02270</name>
</gene>
<feature type="domain" description="UBC core" evidence="6">
    <location>
        <begin position="29"/>
        <end position="176"/>
    </location>
</feature>
<dbReference type="SMART" id="SM00212">
    <property type="entry name" value="UBCc"/>
    <property type="match status" value="1"/>
</dbReference>
<evidence type="ECO:0000256" key="5">
    <source>
        <dbReference type="SAM" id="MobiDB-lite"/>
    </source>
</evidence>
<dbReference type="AlphaFoldDB" id="G7DYF4"/>
<keyword evidence="2 4" id="KW-0833">Ubl conjugation pathway</keyword>
<dbReference type="EMBL" id="BABT02000062">
    <property type="protein sequence ID" value="GAA95614.1"/>
    <property type="molecule type" value="Genomic_DNA"/>
</dbReference>
<dbReference type="InterPro" id="IPR023313">
    <property type="entry name" value="UBQ-conjugating_AS"/>
</dbReference>
<evidence type="ECO:0000256" key="2">
    <source>
        <dbReference type="ARBA" id="ARBA00022786"/>
    </source>
</evidence>
<dbReference type="InParanoid" id="G7DYF4"/>
<proteinExistence type="inferred from homology"/>
<dbReference type="GO" id="GO:0016740">
    <property type="term" value="F:transferase activity"/>
    <property type="evidence" value="ECO:0007669"/>
    <property type="project" value="UniProtKB-KW"/>
</dbReference>
<reference evidence="7 8" key="2">
    <citation type="journal article" date="2012" name="Open Biol.">
        <title>Characteristics of nucleosomes and linker DNA regions on the genome of the basidiomycete Mixia osmundae revealed by mono- and dinucleosome mapping.</title>
        <authorList>
            <person name="Nishida H."/>
            <person name="Kondo S."/>
            <person name="Matsumoto T."/>
            <person name="Suzuki Y."/>
            <person name="Yoshikawa H."/>
            <person name="Taylor T.D."/>
            <person name="Sugiyama J."/>
        </authorList>
    </citation>
    <scope>NUCLEOTIDE SEQUENCE [LARGE SCALE GENOMIC DNA]</scope>
    <source>
        <strain evidence="8">CBS 9802 / IAM 14324 / JCM 22182 / KY 12970</strain>
    </source>
</reference>
<name>G7DYF4_MIXOS</name>
<feature type="compositionally biased region" description="Low complexity" evidence="5">
    <location>
        <begin position="1"/>
        <end position="12"/>
    </location>
</feature>
<evidence type="ECO:0000313" key="7">
    <source>
        <dbReference type="EMBL" id="GAA95614.1"/>
    </source>
</evidence>
<keyword evidence="4" id="KW-0067">ATP-binding</keyword>
<dbReference type="OrthoDB" id="9973183at2759"/>
<dbReference type="OMA" id="PKDNHAV"/>
<dbReference type="PANTHER" id="PTHR24067">
    <property type="entry name" value="UBIQUITIN-CONJUGATING ENZYME E2"/>
    <property type="match status" value="1"/>
</dbReference>
<dbReference type="PROSITE" id="PS50127">
    <property type="entry name" value="UBC_2"/>
    <property type="match status" value="1"/>
</dbReference>
<feature type="active site" description="Glycyl thioester intermediate" evidence="3">
    <location>
        <position position="115"/>
    </location>
</feature>
<evidence type="ECO:0000259" key="6">
    <source>
        <dbReference type="PROSITE" id="PS50127"/>
    </source>
</evidence>
<feature type="region of interest" description="Disordered" evidence="5">
    <location>
        <begin position="1"/>
        <end position="27"/>
    </location>
</feature>
<evidence type="ECO:0000256" key="3">
    <source>
        <dbReference type="PROSITE-ProRule" id="PRU10133"/>
    </source>
</evidence>
<dbReference type="InterPro" id="IPR000608">
    <property type="entry name" value="UBC"/>
</dbReference>
<dbReference type="InterPro" id="IPR016135">
    <property type="entry name" value="UBQ-conjugating_enzyme/RWD"/>
</dbReference>
<organism evidence="7 8">
    <name type="scientific">Mixia osmundae (strain CBS 9802 / IAM 14324 / JCM 22182 / KY 12970)</name>
    <dbReference type="NCBI Taxonomy" id="764103"/>
    <lineage>
        <taxon>Eukaryota</taxon>
        <taxon>Fungi</taxon>
        <taxon>Dikarya</taxon>
        <taxon>Basidiomycota</taxon>
        <taxon>Pucciniomycotina</taxon>
        <taxon>Mixiomycetes</taxon>
        <taxon>Mixiales</taxon>
        <taxon>Mixiaceae</taxon>
        <taxon>Mixia</taxon>
    </lineage>
</organism>
<dbReference type="Proteomes" id="UP000009131">
    <property type="component" value="Unassembled WGS sequence"/>
</dbReference>
<dbReference type="InterPro" id="IPR050113">
    <property type="entry name" value="Ub_conjugating_enzyme"/>
</dbReference>
<dbReference type="FunCoup" id="G7DYF4">
    <property type="interactions" value="293"/>
</dbReference>
<dbReference type="HOGENOM" id="CLU_030988_9_3_1"/>
<keyword evidence="1" id="KW-0808">Transferase</keyword>
<evidence type="ECO:0000313" key="8">
    <source>
        <dbReference type="Proteomes" id="UP000009131"/>
    </source>
</evidence>
<accession>G7DYF4</accession>
<dbReference type="RefSeq" id="XP_014570112.1">
    <property type="nucleotide sequence ID" value="XM_014714626.1"/>
</dbReference>
<dbReference type="CDD" id="cd23791">
    <property type="entry name" value="UBCc_UBE2C"/>
    <property type="match status" value="1"/>
</dbReference>
<dbReference type="STRING" id="764103.G7DYF4"/>
<sequence length="178" mass="19264">MATAAASTSRARTVSKQNASEPAASVSGNVTKRLQSELMGLMMQSHEGITAFPTDNLLVWTGQITGPAETVYAGLTYKIRLTFGQSYPMTAPIVRFEPETPCYHPNVDLARGDICIDILKEEWSSAFSVSTILLSLQSLLGEPNNRSPLNVEAADLWDDQTSFKKQVLASHSSKPSSA</sequence>
<protein>
    <recommendedName>
        <fullName evidence="6">UBC core domain-containing protein</fullName>
    </recommendedName>
</protein>
<reference evidence="7 8" key="1">
    <citation type="journal article" date="2011" name="J. Gen. Appl. Microbiol.">
        <title>Draft genome sequencing of the enigmatic basidiomycete Mixia osmundae.</title>
        <authorList>
            <person name="Nishida H."/>
            <person name="Nagatsuka Y."/>
            <person name="Sugiyama J."/>
        </authorList>
    </citation>
    <scope>NUCLEOTIDE SEQUENCE [LARGE SCALE GENOMIC DNA]</scope>
    <source>
        <strain evidence="8">CBS 9802 / IAM 14324 / JCM 22182 / KY 12970</strain>
    </source>
</reference>
<feature type="compositionally biased region" description="Polar residues" evidence="5">
    <location>
        <begin position="14"/>
        <end position="27"/>
    </location>
</feature>
<dbReference type="PROSITE" id="PS00183">
    <property type="entry name" value="UBC_1"/>
    <property type="match status" value="1"/>
</dbReference>
<evidence type="ECO:0000256" key="1">
    <source>
        <dbReference type="ARBA" id="ARBA00022679"/>
    </source>
</evidence>
<dbReference type="Pfam" id="PF00179">
    <property type="entry name" value="UQ_con"/>
    <property type="match status" value="1"/>
</dbReference>
<dbReference type="SUPFAM" id="SSF54495">
    <property type="entry name" value="UBC-like"/>
    <property type="match status" value="1"/>
</dbReference>
<dbReference type="Gene3D" id="3.10.110.10">
    <property type="entry name" value="Ubiquitin Conjugating Enzyme"/>
    <property type="match status" value="1"/>
</dbReference>
<dbReference type="eggNOG" id="KOG0421">
    <property type="taxonomic scope" value="Eukaryota"/>
</dbReference>
<keyword evidence="8" id="KW-1185">Reference proteome</keyword>
<evidence type="ECO:0000256" key="4">
    <source>
        <dbReference type="RuleBase" id="RU362109"/>
    </source>
</evidence>
<keyword evidence="4" id="KW-0547">Nucleotide-binding</keyword>